<evidence type="ECO:0000256" key="2">
    <source>
        <dbReference type="ARBA" id="ARBA00022840"/>
    </source>
</evidence>
<reference evidence="6 7" key="1">
    <citation type="submission" date="2019-08" db="EMBL/GenBank/DDBJ databases">
        <title>In-depth cultivation of the pig gut microbiome towards novel bacterial diversity and tailored functional studies.</title>
        <authorList>
            <person name="Wylensek D."/>
            <person name="Hitch T.C.A."/>
            <person name="Clavel T."/>
        </authorList>
    </citation>
    <scope>NUCLEOTIDE SEQUENCE [LARGE SCALE GENOMIC DNA]</scope>
    <source>
        <strain evidence="6 7">68-1-5</strain>
    </source>
</reference>
<dbReference type="InterPro" id="IPR045076">
    <property type="entry name" value="MutS"/>
</dbReference>
<evidence type="ECO:0000256" key="3">
    <source>
        <dbReference type="ARBA" id="ARBA00023125"/>
    </source>
</evidence>
<evidence type="ECO:0000256" key="4">
    <source>
        <dbReference type="SAM" id="Phobius"/>
    </source>
</evidence>
<protein>
    <recommendedName>
        <fullName evidence="5">DNA mismatch repair proteins mutS family domain-containing protein</fullName>
    </recommendedName>
</protein>
<dbReference type="Proteomes" id="UP000434409">
    <property type="component" value="Unassembled WGS sequence"/>
</dbReference>
<dbReference type="InterPro" id="IPR027417">
    <property type="entry name" value="P-loop_NTPase"/>
</dbReference>
<name>A0A6N7V420_9FIRM</name>
<keyword evidence="3" id="KW-0238">DNA-binding</keyword>
<dbReference type="PANTHER" id="PTHR11361:SF152">
    <property type="entry name" value="DNA MISMATCH REPAIR PROTEIN"/>
    <property type="match status" value="1"/>
</dbReference>
<evidence type="ECO:0000256" key="1">
    <source>
        <dbReference type="ARBA" id="ARBA00022741"/>
    </source>
</evidence>
<dbReference type="GO" id="GO:0005829">
    <property type="term" value="C:cytosol"/>
    <property type="evidence" value="ECO:0007669"/>
    <property type="project" value="TreeGrafter"/>
</dbReference>
<feature type="transmembrane region" description="Helical" evidence="4">
    <location>
        <begin position="268"/>
        <end position="287"/>
    </location>
</feature>
<keyword evidence="4" id="KW-1133">Transmembrane helix</keyword>
<dbReference type="AlphaFoldDB" id="A0A6N7V420"/>
<keyword evidence="7" id="KW-1185">Reference proteome</keyword>
<evidence type="ECO:0000313" key="6">
    <source>
        <dbReference type="EMBL" id="MSR94897.1"/>
    </source>
</evidence>
<dbReference type="InterPro" id="IPR000432">
    <property type="entry name" value="DNA_mismatch_repair_MutS_C"/>
</dbReference>
<keyword evidence="4" id="KW-0472">Membrane</keyword>
<dbReference type="GO" id="GO:0140664">
    <property type="term" value="F:ATP-dependent DNA damage sensor activity"/>
    <property type="evidence" value="ECO:0007669"/>
    <property type="project" value="InterPro"/>
</dbReference>
<dbReference type="Pfam" id="PF00488">
    <property type="entry name" value="MutS_V"/>
    <property type="match status" value="1"/>
</dbReference>
<dbReference type="Gene3D" id="3.40.50.300">
    <property type="entry name" value="P-loop containing nucleotide triphosphate hydrolases"/>
    <property type="match status" value="1"/>
</dbReference>
<dbReference type="SMART" id="SM00534">
    <property type="entry name" value="MUTSac"/>
    <property type="match status" value="1"/>
</dbReference>
<keyword evidence="2" id="KW-0067">ATP-binding</keyword>
<feature type="transmembrane region" description="Helical" evidence="4">
    <location>
        <begin position="187"/>
        <end position="204"/>
    </location>
</feature>
<keyword evidence="1" id="KW-0547">Nucleotide-binding</keyword>
<feature type="transmembrane region" description="Helical" evidence="4">
    <location>
        <begin position="161"/>
        <end position="181"/>
    </location>
</feature>
<evidence type="ECO:0000259" key="5">
    <source>
        <dbReference type="SMART" id="SM00534"/>
    </source>
</evidence>
<comment type="caution">
    <text evidence="6">The sequence shown here is derived from an EMBL/GenBank/DDBJ whole genome shotgun (WGS) entry which is preliminary data.</text>
</comment>
<feature type="transmembrane region" description="Helical" evidence="4">
    <location>
        <begin position="6"/>
        <end position="24"/>
    </location>
</feature>
<dbReference type="SUPFAM" id="SSF52540">
    <property type="entry name" value="P-loop containing nucleoside triphosphate hydrolases"/>
    <property type="match status" value="1"/>
</dbReference>
<dbReference type="EMBL" id="VULY01000038">
    <property type="protein sequence ID" value="MSR94897.1"/>
    <property type="molecule type" value="Genomic_DNA"/>
</dbReference>
<proteinExistence type="predicted"/>
<dbReference type="PANTHER" id="PTHR11361">
    <property type="entry name" value="DNA MISMATCH REPAIR PROTEIN MUTS FAMILY MEMBER"/>
    <property type="match status" value="1"/>
</dbReference>
<dbReference type="GO" id="GO:0030983">
    <property type="term" value="F:mismatched DNA binding"/>
    <property type="evidence" value="ECO:0007669"/>
    <property type="project" value="InterPro"/>
</dbReference>
<dbReference type="GO" id="GO:0005524">
    <property type="term" value="F:ATP binding"/>
    <property type="evidence" value="ECO:0007669"/>
    <property type="project" value="UniProtKB-KW"/>
</dbReference>
<organism evidence="6 7">
    <name type="scientific">Suipraeoptans intestinalis</name>
    <dbReference type="NCBI Taxonomy" id="2606628"/>
    <lineage>
        <taxon>Bacteria</taxon>
        <taxon>Bacillati</taxon>
        <taxon>Bacillota</taxon>
        <taxon>Clostridia</taxon>
        <taxon>Lachnospirales</taxon>
        <taxon>Lachnospiraceae</taxon>
        <taxon>Suipraeoptans</taxon>
    </lineage>
</organism>
<feature type="domain" description="DNA mismatch repair proteins mutS family" evidence="5">
    <location>
        <begin position="359"/>
        <end position="545"/>
    </location>
</feature>
<sequence>MEIVILTIGTILTVVVAFFYNDYLNRKRIQEMIIQRFGGKPEYKDYDFDDIKILWKELKDERCKGDIDDITWNDLNMNDVFARINMCCSSIGEQYLYKSLRNTNFNSEKLNNLEEKIRYLDKNKNTRIDVQKKLLYIGKRNNNYHVVTFLKCLDSFKLNRCWIYYFLQIMLLIVLVLAVVFRNNYAYLFLGIVFFINISVYALMKNKYEINMDLMVAVQSVLQVSKEFTQKEETIFSEFKEYTGTINKLTHSMALINGRYQRQYTADFVELGAMYLTGAFLFDFIVYNRVIIQLEEKLTDILALLNLLGEIDMAISIASFRNSVPLYCLPEFCKENKIYYQELYNPLLDNPICNDFNLNTNCIITGSNASGKSTFIKAIAINGILAMNIHTCTAKSARISKAEIYTSMAIRDDLLAGDSYFVKEVKSLQRIIDIIEQDRFVVAIIDEILRGTNTKERVAASVAILRYLENKNCIVIVASHDIELIDLLKNSKYDNYYFCEKSENREVLFDYRIHKGVCKQNNAIKLLDLFGYPSAIVKEANKYSSIL</sequence>
<dbReference type="RefSeq" id="WP_154478962.1">
    <property type="nucleotide sequence ID" value="NZ_VULY01000038.1"/>
</dbReference>
<gene>
    <name evidence="6" type="ORF">FYJ34_12100</name>
</gene>
<evidence type="ECO:0000313" key="7">
    <source>
        <dbReference type="Proteomes" id="UP000434409"/>
    </source>
</evidence>
<keyword evidence="4" id="KW-0812">Transmembrane</keyword>
<accession>A0A6N7V420</accession>
<dbReference type="GO" id="GO:0006298">
    <property type="term" value="P:mismatch repair"/>
    <property type="evidence" value="ECO:0007669"/>
    <property type="project" value="InterPro"/>
</dbReference>